<organism evidence="2 3">
    <name type="scientific">Athelia psychrophila</name>
    <dbReference type="NCBI Taxonomy" id="1759441"/>
    <lineage>
        <taxon>Eukaryota</taxon>
        <taxon>Fungi</taxon>
        <taxon>Dikarya</taxon>
        <taxon>Basidiomycota</taxon>
        <taxon>Agaricomycotina</taxon>
        <taxon>Agaricomycetes</taxon>
        <taxon>Agaricomycetidae</taxon>
        <taxon>Atheliales</taxon>
        <taxon>Atheliaceae</taxon>
        <taxon>Athelia</taxon>
    </lineage>
</organism>
<name>A0A167XLZ3_9AGAM</name>
<feature type="transmembrane region" description="Helical" evidence="1">
    <location>
        <begin position="50"/>
        <end position="74"/>
    </location>
</feature>
<evidence type="ECO:0000256" key="1">
    <source>
        <dbReference type="SAM" id="Phobius"/>
    </source>
</evidence>
<proteinExistence type="predicted"/>
<sequence length="221" mass="24753">MHIGRGGNGFKRSTELAHRDLHRVMILGACATVSVASTSFLFLLRVRAVYLQSIYATTIFGTFWLVVTCLNQYLRRDVTLRSTSCAIWILRLLNARSHSCLFADHVHAPITYRLAADAMPTKGRRRFRLFSIVKGKGLYSLSRSLLQGGQLYYFSTILFFLINFAIICSPPTPTGAEYLIAIVYIAFTNMMACRVFRGVALGRMHVEVAGLTSTRIAAVFQ</sequence>
<dbReference type="Proteomes" id="UP000076532">
    <property type="component" value="Unassembled WGS sequence"/>
</dbReference>
<dbReference type="EMBL" id="KV417754">
    <property type="protein sequence ID" value="KZP07357.1"/>
    <property type="molecule type" value="Genomic_DNA"/>
</dbReference>
<dbReference type="OrthoDB" id="3038990at2759"/>
<feature type="transmembrane region" description="Helical" evidence="1">
    <location>
        <begin position="178"/>
        <end position="196"/>
    </location>
</feature>
<keyword evidence="1" id="KW-0472">Membrane</keyword>
<dbReference type="AlphaFoldDB" id="A0A167XLZ3"/>
<feature type="transmembrane region" description="Helical" evidence="1">
    <location>
        <begin position="21"/>
        <end position="44"/>
    </location>
</feature>
<evidence type="ECO:0000313" key="2">
    <source>
        <dbReference type="EMBL" id="KZP07357.1"/>
    </source>
</evidence>
<evidence type="ECO:0000313" key="3">
    <source>
        <dbReference type="Proteomes" id="UP000076532"/>
    </source>
</evidence>
<protein>
    <submittedName>
        <fullName evidence="2">Uncharacterized protein</fullName>
    </submittedName>
</protein>
<reference evidence="2 3" key="1">
    <citation type="journal article" date="2016" name="Mol. Biol. Evol.">
        <title>Comparative Genomics of Early-Diverging Mushroom-Forming Fungi Provides Insights into the Origins of Lignocellulose Decay Capabilities.</title>
        <authorList>
            <person name="Nagy L.G."/>
            <person name="Riley R."/>
            <person name="Tritt A."/>
            <person name="Adam C."/>
            <person name="Daum C."/>
            <person name="Floudas D."/>
            <person name="Sun H."/>
            <person name="Yadav J.S."/>
            <person name="Pangilinan J."/>
            <person name="Larsson K.H."/>
            <person name="Matsuura K."/>
            <person name="Barry K."/>
            <person name="Labutti K."/>
            <person name="Kuo R."/>
            <person name="Ohm R.A."/>
            <person name="Bhattacharya S.S."/>
            <person name="Shirouzu T."/>
            <person name="Yoshinaga Y."/>
            <person name="Martin F.M."/>
            <person name="Grigoriev I.V."/>
            <person name="Hibbett D.S."/>
        </authorList>
    </citation>
    <scope>NUCLEOTIDE SEQUENCE [LARGE SCALE GENOMIC DNA]</scope>
    <source>
        <strain evidence="2 3">CBS 109695</strain>
    </source>
</reference>
<gene>
    <name evidence="2" type="ORF">FIBSPDRAFT_939567</name>
</gene>
<accession>A0A167XLZ3</accession>
<keyword evidence="1" id="KW-1133">Transmembrane helix</keyword>
<keyword evidence="1" id="KW-0812">Transmembrane</keyword>
<feature type="transmembrane region" description="Helical" evidence="1">
    <location>
        <begin position="151"/>
        <end position="172"/>
    </location>
</feature>
<keyword evidence="3" id="KW-1185">Reference proteome</keyword>